<feature type="non-terminal residue" evidence="2">
    <location>
        <position position="67"/>
    </location>
</feature>
<feature type="compositionally biased region" description="Basic residues" evidence="1">
    <location>
        <begin position="58"/>
        <end position="67"/>
    </location>
</feature>
<feature type="non-terminal residue" evidence="2">
    <location>
        <position position="1"/>
    </location>
</feature>
<feature type="region of interest" description="Disordered" evidence="1">
    <location>
        <begin position="1"/>
        <end position="67"/>
    </location>
</feature>
<evidence type="ECO:0000256" key="1">
    <source>
        <dbReference type="SAM" id="MobiDB-lite"/>
    </source>
</evidence>
<name>G9KX40_MUSPF</name>
<evidence type="ECO:0000313" key="2">
    <source>
        <dbReference type="EMBL" id="AES09469.1"/>
    </source>
</evidence>
<protein>
    <submittedName>
        <fullName evidence="2">Vesicle-associated membrane protein 5</fullName>
    </submittedName>
</protein>
<dbReference type="EMBL" id="JP020871">
    <property type="protein sequence ID" value="AES09469.1"/>
    <property type="molecule type" value="mRNA"/>
</dbReference>
<reference evidence="2" key="1">
    <citation type="journal article" date="2013" name="J. Virol.">
        <title>Sequencing, annotation, and characterization of the influenza ferret infectome.</title>
        <authorList>
            <person name="Leon A.J."/>
            <person name="Banner D."/>
            <person name="Xu L."/>
            <person name="Ran L."/>
            <person name="Peng Z."/>
            <person name="Yi K."/>
            <person name="Chen C."/>
            <person name="Xu F."/>
            <person name="Huang J."/>
            <person name="Zhao Z."/>
            <person name="Lin Z."/>
            <person name="Huang S.H."/>
            <person name="Fang Y."/>
            <person name="Kelvin A.A."/>
            <person name="Ross T.M."/>
            <person name="Farooqui A."/>
            <person name="Kelvin D.J."/>
        </authorList>
    </citation>
    <scope>NUCLEOTIDE SEQUENCE</scope>
    <source>
        <tissue evidence="2">Lungs</tissue>
    </source>
</reference>
<feature type="compositionally biased region" description="Polar residues" evidence="1">
    <location>
        <begin position="46"/>
        <end position="55"/>
    </location>
</feature>
<sequence length="67" mass="7117">LRLQQDNQDPGPAEALGEHALPDLLGAGVGRLPAHPPDRAAGHLSPTEQWGQQCHTGPGHRCRLGAW</sequence>
<dbReference type="AlphaFoldDB" id="G9KX40"/>
<proteinExistence type="evidence at transcript level"/>
<accession>G9KX40</accession>
<organism evidence="2">
    <name type="scientific">Mustela putorius furo</name>
    <name type="common">European domestic ferret</name>
    <name type="synonym">Mustela furo</name>
    <dbReference type="NCBI Taxonomy" id="9669"/>
    <lineage>
        <taxon>Eukaryota</taxon>
        <taxon>Metazoa</taxon>
        <taxon>Chordata</taxon>
        <taxon>Craniata</taxon>
        <taxon>Vertebrata</taxon>
        <taxon>Euteleostomi</taxon>
        <taxon>Mammalia</taxon>
        <taxon>Eutheria</taxon>
        <taxon>Laurasiatheria</taxon>
        <taxon>Carnivora</taxon>
        <taxon>Caniformia</taxon>
        <taxon>Musteloidea</taxon>
        <taxon>Mustelidae</taxon>
        <taxon>Mustelinae</taxon>
        <taxon>Mustela</taxon>
    </lineage>
</organism>